<dbReference type="RefSeq" id="WP_310280385.1">
    <property type="nucleotide sequence ID" value="NZ_JAVDWQ010000005.1"/>
</dbReference>
<evidence type="ECO:0000256" key="4">
    <source>
        <dbReference type="ARBA" id="ARBA00023136"/>
    </source>
</evidence>
<feature type="signal peptide" evidence="6">
    <location>
        <begin position="1"/>
        <end position="20"/>
    </location>
</feature>
<dbReference type="Gene3D" id="1.25.40.390">
    <property type="match status" value="1"/>
</dbReference>
<name>A0ABU1Y6J5_9FLAO</name>
<evidence type="ECO:0000259" key="7">
    <source>
        <dbReference type="Pfam" id="PF07980"/>
    </source>
</evidence>
<dbReference type="EMBL" id="JAVDWQ010000005">
    <property type="protein sequence ID" value="MDR7209847.1"/>
    <property type="molecule type" value="Genomic_DNA"/>
</dbReference>
<organism evidence="9 10">
    <name type="scientific">Flavobacterium piscis</name>
    <dbReference type="NCBI Taxonomy" id="1114874"/>
    <lineage>
        <taxon>Bacteria</taxon>
        <taxon>Pseudomonadati</taxon>
        <taxon>Bacteroidota</taxon>
        <taxon>Flavobacteriia</taxon>
        <taxon>Flavobacteriales</taxon>
        <taxon>Flavobacteriaceae</taxon>
        <taxon>Flavobacterium</taxon>
    </lineage>
</organism>
<evidence type="ECO:0000259" key="8">
    <source>
        <dbReference type="Pfam" id="PF14322"/>
    </source>
</evidence>
<dbReference type="InterPro" id="IPR011990">
    <property type="entry name" value="TPR-like_helical_dom_sf"/>
</dbReference>
<gene>
    <name evidence="9" type="ORF">J2W48_001786</name>
</gene>
<protein>
    <recommendedName>
        <fullName evidence="11">RagB/SusD family nutrient uptake outer membrane protein</fullName>
    </recommendedName>
</protein>
<reference evidence="9 10" key="1">
    <citation type="submission" date="2023-07" db="EMBL/GenBank/DDBJ databases">
        <title>Sorghum-associated microbial communities from plants grown in Nebraska, USA.</title>
        <authorList>
            <person name="Schachtman D."/>
        </authorList>
    </citation>
    <scope>NUCLEOTIDE SEQUENCE [LARGE SCALE GENOMIC DNA]</scope>
    <source>
        <strain evidence="9 10">4129</strain>
    </source>
</reference>
<evidence type="ECO:0000256" key="5">
    <source>
        <dbReference type="ARBA" id="ARBA00023237"/>
    </source>
</evidence>
<feature type="chain" id="PRO_5045135082" description="RagB/SusD family nutrient uptake outer membrane protein" evidence="6">
    <location>
        <begin position="21"/>
        <end position="526"/>
    </location>
</feature>
<accession>A0ABU1Y6J5</accession>
<comment type="caution">
    <text evidence="9">The sequence shown here is derived from an EMBL/GenBank/DDBJ whole genome shotgun (WGS) entry which is preliminary data.</text>
</comment>
<keyword evidence="4" id="KW-0472">Membrane</keyword>
<dbReference type="InterPro" id="IPR012944">
    <property type="entry name" value="SusD_RagB_dom"/>
</dbReference>
<proteinExistence type="inferred from homology"/>
<dbReference type="Proteomes" id="UP001269081">
    <property type="component" value="Unassembled WGS sequence"/>
</dbReference>
<evidence type="ECO:0000313" key="10">
    <source>
        <dbReference type="Proteomes" id="UP001269081"/>
    </source>
</evidence>
<dbReference type="InterPro" id="IPR033985">
    <property type="entry name" value="SusD-like_N"/>
</dbReference>
<evidence type="ECO:0000313" key="9">
    <source>
        <dbReference type="EMBL" id="MDR7209847.1"/>
    </source>
</evidence>
<keyword evidence="3 6" id="KW-0732">Signal</keyword>
<comment type="subcellular location">
    <subcellularLocation>
        <location evidence="1">Cell outer membrane</location>
    </subcellularLocation>
</comment>
<keyword evidence="5" id="KW-0998">Cell outer membrane</keyword>
<feature type="domain" description="SusD-like N-terminal" evidence="8">
    <location>
        <begin position="99"/>
        <end position="222"/>
    </location>
</feature>
<comment type="similarity">
    <text evidence="2">Belongs to the SusD family.</text>
</comment>
<evidence type="ECO:0000256" key="1">
    <source>
        <dbReference type="ARBA" id="ARBA00004442"/>
    </source>
</evidence>
<evidence type="ECO:0000256" key="6">
    <source>
        <dbReference type="SAM" id="SignalP"/>
    </source>
</evidence>
<evidence type="ECO:0008006" key="11">
    <source>
        <dbReference type="Google" id="ProtNLM"/>
    </source>
</evidence>
<dbReference type="PROSITE" id="PS51257">
    <property type="entry name" value="PROKAR_LIPOPROTEIN"/>
    <property type="match status" value="1"/>
</dbReference>
<evidence type="ECO:0000256" key="3">
    <source>
        <dbReference type="ARBA" id="ARBA00022729"/>
    </source>
</evidence>
<dbReference type="Pfam" id="PF14322">
    <property type="entry name" value="SusD-like_3"/>
    <property type="match status" value="1"/>
</dbReference>
<sequence length="526" mass="58468">MKYMNLKMICVLFTVFFAVSCQDDFLDRPSQSENSSENFYKTKEQMRFATAALYGGKVWSGWNNSAYLPIGDILSGNLLFQYRGADLVQLNTFTLSGSNGVLISGWNGLYVIVAHCNTTINGIKDNAPATVSAADKNAAIAEARFIRAMAYYHLGMLWGEVPIIEDNSKLIASPLINKHRREDVFRFISEDLIFASEHLPLKDDKGRVTKWSAKGMLSKVYLTMAGLGQSGGVRNQEYLDLAKTYAKDVIENSGLTLLPNYADIFKSQYNDSQESLFALQWSPTNEWMWGNQLQTYSPSNAIAPQRDGAWGSPSITYDLFKQFTVKDSIRRKATFMLSGDHYAELNAAGGGYTAGGSALKKHIIGNEVDNNMPAMTHLGSIQHNALLRLADVYLVYAEAVLGNNATTTDAAALLYFNKVRVRAGVDPVTVLDANVIFKERRAEFSCEGQLWFDLVRLSYYDPVKAVDFLGNQERVEFDYNKDTKVATPKNPIAGISPATFATFTLQLPTSEVIVNPKLNQPSVPYY</sequence>
<feature type="domain" description="RagB/SusD" evidence="7">
    <location>
        <begin position="344"/>
        <end position="525"/>
    </location>
</feature>
<evidence type="ECO:0000256" key="2">
    <source>
        <dbReference type="ARBA" id="ARBA00006275"/>
    </source>
</evidence>
<keyword evidence="10" id="KW-1185">Reference proteome</keyword>
<dbReference type="SUPFAM" id="SSF48452">
    <property type="entry name" value="TPR-like"/>
    <property type="match status" value="1"/>
</dbReference>
<dbReference type="Pfam" id="PF07980">
    <property type="entry name" value="SusD_RagB"/>
    <property type="match status" value="1"/>
</dbReference>